<dbReference type="Proteomes" id="UP000050525">
    <property type="component" value="Unassembled WGS sequence"/>
</dbReference>
<reference evidence="2 3" key="1">
    <citation type="journal article" date="2012" name="Genome Biol.">
        <title>Sequencing three crocodilian genomes to illuminate the evolution of archosaurs and amniotes.</title>
        <authorList>
            <person name="St John J.A."/>
            <person name="Braun E.L."/>
            <person name="Isberg S.R."/>
            <person name="Miles L.G."/>
            <person name="Chong A.Y."/>
            <person name="Gongora J."/>
            <person name="Dalzell P."/>
            <person name="Moran C."/>
            <person name="Bed'hom B."/>
            <person name="Abzhanov A."/>
            <person name="Burgess S.C."/>
            <person name="Cooksey A.M."/>
            <person name="Castoe T.A."/>
            <person name="Crawford N.G."/>
            <person name="Densmore L.D."/>
            <person name="Drew J.C."/>
            <person name="Edwards S.V."/>
            <person name="Faircloth B.C."/>
            <person name="Fujita M.K."/>
            <person name="Greenwold M.J."/>
            <person name="Hoffmann F.G."/>
            <person name="Howard J.M."/>
            <person name="Iguchi T."/>
            <person name="Janes D.E."/>
            <person name="Khan S.Y."/>
            <person name="Kohno S."/>
            <person name="de Koning A.J."/>
            <person name="Lance S.L."/>
            <person name="McCarthy F.M."/>
            <person name="McCormack J.E."/>
            <person name="Merchant M.E."/>
            <person name="Peterson D.G."/>
            <person name="Pollock D.D."/>
            <person name="Pourmand N."/>
            <person name="Raney B.J."/>
            <person name="Roessler K.A."/>
            <person name="Sanford J.R."/>
            <person name="Sawyer R.H."/>
            <person name="Schmidt C.J."/>
            <person name="Triplett E.W."/>
            <person name="Tuberville T.D."/>
            <person name="Venegas-Anaya M."/>
            <person name="Howard J.T."/>
            <person name="Jarvis E.D."/>
            <person name="Guillette L.J.Jr."/>
            <person name="Glenn T.C."/>
            <person name="Green R.E."/>
            <person name="Ray D.A."/>
        </authorList>
    </citation>
    <scope>NUCLEOTIDE SEQUENCE [LARGE SCALE GENOMIC DNA]</scope>
    <source>
        <strain evidence="2">KSC_2009_1</strain>
    </source>
</reference>
<evidence type="ECO:0000313" key="2">
    <source>
        <dbReference type="EMBL" id="KYO29660.1"/>
    </source>
</evidence>
<gene>
    <name evidence="2" type="ORF">Y1Q_0016138</name>
</gene>
<dbReference type="EMBL" id="AKHW03004567">
    <property type="protein sequence ID" value="KYO29660.1"/>
    <property type="molecule type" value="Genomic_DNA"/>
</dbReference>
<comment type="caution">
    <text evidence="2">The sequence shown here is derived from an EMBL/GenBank/DDBJ whole genome shotgun (WGS) entry which is preliminary data.</text>
</comment>
<accession>A0A151MYS0</accession>
<name>A0A151MYS0_ALLMI</name>
<feature type="compositionally biased region" description="Polar residues" evidence="1">
    <location>
        <begin position="48"/>
        <end position="58"/>
    </location>
</feature>
<proteinExistence type="predicted"/>
<evidence type="ECO:0000256" key="1">
    <source>
        <dbReference type="SAM" id="MobiDB-lite"/>
    </source>
</evidence>
<organism evidence="2 3">
    <name type="scientific">Alligator mississippiensis</name>
    <name type="common">American alligator</name>
    <dbReference type="NCBI Taxonomy" id="8496"/>
    <lineage>
        <taxon>Eukaryota</taxon>
        <taxon>Metazoa</taxon>
        <taxon>Chordata</taxon>
        <taxon>Craniata</taxon>
        <taxon>Vertebrata</taxon>
        <taxon>Euteleostomi</taxon>
        <taxon>Archelosauria</taxon>
        <taxon>Archosauria</taxon>
        <taxon>Crocodylia</taxon>
        <taxon>Alligatoridae</taxon>
        <taxon>Alligatorinae</taxon>
        <taxon>Alligator</taxon>
    </lineage>
</organism>
<dbReference type="AlphaFoldDB" id="A0A151MYS0"/>
<keyword evidence="3" id="KW-1185">Reference proteome</keyword>
<feature type="region of interest" description="Disordered" evidence="1">
    <location>
        <begin position="36"/>
        <end position="59"/>
    </location>
</feature>
<sequence>MYTKKSGNSDNNFKVFSYLRPLPLVLEKKPNEEDFFVEERESQKRRNNPSARNNTSPAASFLSLLEEEDDSRFRTYIEMPWFPKRHLNC</sequence>
<evidence type="ECO:0000313" key="3">
    <source>
        <dbReference type="Proteomes" id="UP000050525"/>
    </source>
</evidence>
<dbReference type="STRING" id="8496.A0A151MYS0"/>
<protein>
    <submittedName>
        <fullName evidence="2">Uncharacterized protein</fullName>
    </submittedName>
</protein>